<dbReference type="PANTHER" id="PTHR40082:SF1">
    <property type="entry name" value="BLR5956 PROTEIN"/>
    <property type="match status" value="1"/>
</dbReference>
<dbReference type="Pfam" id="PF02602">
    <property type="entry name" value="HEM4"/>
    <property type="match status" value="1"/>
</dbReference>
<dbReference type="GO" id="GO:0006780">
    <property type="term" value="P:uroporphyrinogen III biosynthetic process"/>
    <property type="evidence" value="ECO:0007669"/>
    <property type="project" value="InterPro"/>
</dbReference>
<organism evidence="3 4">
    <name type="scientific">Leucobacter chromiisoli</name>
    <dbReference type="NCBI Taxonomy" id="2796471"/>
    <lineage>
        <taxon>Bacteria</taxon>
        <taxon>Bacillati</taxon>
        <taxon>Actinomycetota</taxon>
        <taxon>Actinomycetes</taxon>
        <taxon>Micrococcales</taxon>
        <taxon>Microbacteriaceae</taxon>
        <taxon>Leucobacter</taxon>
    </lineage>
</organism>
<dbReference type="InterPro" id="IPR036108">
    <property type="entry name" value="4pyrrol_syn_uPrphyn_synt_sf"/>
</dbReference>
<dbReference type="SUPFAM" id="SSF69618">
    <property type="entry name" value="HemD-like"/>
    <property type="match status" value="1"/>
</dbReference>
<evidence type="ECO:0000313" key="4">
    <source>
        <dbReference type="Proteomes" id="UP000608530"/>
    </source>
</evidence>
<dbReference type="InterPro" id="IPR003754">
    <property type="entry name" value="4pyrrol_synth_uPrphyn_synth"/>
</dbReference>
<dbReference type="EMBL" id="JAEHOH010000001">
    <property type="protein sequence ID" value="MBK0417821.1"/>
    <property type="molecule type" value="Genomic_DNA"/>
</dbReference>
<accession>A0A934Q592</accession>
<dbReference type="CDD" id="cd06578">
    <property type="entry name" value="HemD"/>
    <property type="match status" value="1"/>
</dbReference>
<name>A0A934Q592_9MICO</name>
<keyword evidence="4" id="KW-1185">Reference proteome</keyword>
<dbReference type="RefSeq" id="WP_200113307.1">
    <property type="nucleotide sequence ID" value="NZ_JAEHOH010000001.1"/>
</dbReference>
<proteinExistence type="predicted"/>
<evidence type="ECO:0000259" key="2">
    <source>
        <dbReference type="Pfam" id="PF02602"/>
    </source>
</evidence>
<sequence>MGALADAAEDPGPLRGVRILVPRGGGAGARASASIRALGGVPLEAPLIEIVPPSEPGPLIAAAERWNLGEYDWLAVTSANGAAAAADAGARPRPDRRVAAVGPATAEALRARSFEVAAAPERDYSGSGLAAALLDVIGPASGRPSRILLPLSEIADDTLERALRDAGHCPERVTAYRTIPAPPATEAEAAVADGVVDAILVTSGSVAREVARRFPALPAAVVLAAIGEPTARALERCGIPAHVVADEHTVPGLLAALAAALKPASTDPAATARDAPGPAGRHSAPQTSEPAEGNDP</sequence>
<dbReference type="AlphaFoldDB" id="A0A934Q592"/>
<dbReference type="PANTHER" id="PTHR40082">
    <property type="entry name" value="BLR5956 PROTEIN"/>
    <property type="match status" value="1"/>
</dbReference>
<feature type="domain" description="Tetrapyrrole biosynthesis uroporphyrinogen III synthase" evidence="2">
    <location>
        <begin position="32"/>
        <end position="254"/>
    </location>
</feature>
<evidence type="ECO:0000256" key="1">
    <source>
        <dbReference type="SAM" id="MobiDB-lite"/>
    </source>
</evidence>
<dbReference type="Gene3D" id="3.40.50.10090">
    <property type="match status" value="2"/>
</dbReference>
<dbReference type="GO" id="GO:0004852">
    <property type="term" value="F:uroporphyrinogen-III synthase activity"/>
    <property type="evidence" value="ECO:0007669"/>
    <property type="project" value="InterPro"/>
</dbReference>
<protein>
    <submittedName>
        <fullName evidence="3">Uroporphyrinogen-III synthase</fullName>
    </submittedName>
</protein>
<dbReference type="Proteomes" id="UP000608530">
    <property type="component" value="Unassembled WGS sequence"/>
</dbReference>
<dbReference type="InterPro" id="IPR039793">
    <property type="entry name" value="UROS/Hem4"/>
</dbReference>
<reference evidence="3" key="1">
    <citation type="submission" date="2020-12" db="EMBL/GenBank/DDBJ databases">
        <title>Leucobacter sp. CAS1, isolated from Chromium sludge.</title>
        <authorList>
            <person name="Xu Z."/>
        </authorList>
    </citation>
    <scope>NUCLEOTIDE SEQUENCE</scope>
    <source>
        <strain evidence="3">CSA1</strain>
    </source>
</reference>
<comment type="caution">
    <text evidence="3">The sequence shown here is derived from an EMBL/GenBank/DDBJ whole genome shotgun (WGS) entry which is preliminary data.</text>
</comment>
<feature type="region of interest" description="Disordered" evidence="1">
    <location>
        <begin position="264"/>
        <end position="296"/>
    </location>
</feature>
<evidence type="ECO:0000313" key="3">
    <source>
        <dbReference type="EMBL" id="MBK0417821.1"/>
    </source>
</evidence>
<gene>
    <name evidence="3" type="ORF">JD276_02070</name>
</gene>